<dbReference type="PANTHER" id="PTHR31594">
    <property type="entry name" value="AIG1-TYPE G DOMAIN-CONTAINING PROTEIN"/>
    <property type="match status" value="1"/>
</dbReference>
<reference evidence="3" key="2">
    <citation type="submission" date="2025-08" db="UniProtKB">
        <authorList>
            <consortium name="Ensembl"/>
        </authorList>
    </citation>
    <scope>IDENTIFICATION</scope>
</reference>
<dbReference type="AlphaFoldDB" id="A0A8C4RKG3"/>
<dbReference type="InterPro" id="IPR003961">
    <property type="entry name" value="FN3_dom"/>
</dbReference>
<accession>A0A8C4RKG3</accession>
<dbReference type="CDD" id="cd00063">
    <property type="entry name" value="FN3"/>
    <property type="match status" value="1"/>
</dbReference>
<keyword evidence="4" id="KW-1185">Reference proteome</keyword>
<dbReference type="Pfam" id="PF18078">
    <property type="entry name" value="Thioredoxin_11"/>
    <property type="match status" value="1"/>
</dbReference>
<organism evidence="3 4">
    <name type="scientific">Erpetoichthys calabaricus</name>
    <name type="common">Rope fish</name>
    <name type="synonym">Calamoichthys calabaricus</name>
    <dbReference type="NCBI Taxonomy" id="27687"/>
    <lineage>
        <taxon>Eukaryota</taxon>
        <taxon>Metazoa</taxon>
        <taxon>Chordata</taxon>
        <taxon>Craniata</taxon>
        <taxon>Vertebrata</taxon>
        <taxon>Euteleostomi</taxon>
        <taxon>Actinopterygii</taxon>
        <taxon>Polypteriformes</taxon>
        <taxon>Polypteridae</taxon>
        <taxon>Erpetoichthys</taxon>
    </lineage>
</organism>
<reference evidence="3" key="1">
    <citation type="submission" date="2021-06" db="EMBL/GenBank/DDBJ databases">
        <authorList>
            <consortium name="Wellcome Sanger Institute Data Sharing"/>
        </authorList>
    </citation>
    <scope>NUCLEOTIDE SEQUENCE [LARGE SCALE GENOMIC DNA]</scope>
</reference>
<evidence type="ECO:0008006" key="5">
    <source>
        <dbReference type="Google" id="ProtNLM"/>
    </source>
</evidence>
<proteinExistence type="predicted"/>
<sequence length="641" mass="72927">MQQSVTIKIAALGRPFQLGMLYDCRNDQLVPGVTLWNKTDLERDVGIHPQPLTEYLLETSNSLTDKAKALDINSSLRGSFACGLVKVEGSAKYLNNSNSSKHQVRVTLNYFMTTMFKQLTMSQLSRNNVTYEEVFRQGMATHVVTAILYGARALLVFDRDISKDESVQTIAGHLKVSVSKIPHFTIKGKGAVDFCDKEKEELEKIRCTFHGDIRIPNLPVDYLTALDVYKTLPALLGKDDEQAVPITVWLYPLSLLEPVAAKLMYEISIHLVTQVERVLDSLLEADMMCNDLLTDFTVKCFYSIEQKVIRFKTLLGDYKLHFQKKIAEIIPSIRGGTATETALADFLETHGMSPFSQPKLQGWLSSLQKEIQVIETLVKDMKNGNVSLLTGKMDITENLLLESNINYIISFNFNRLSNESKSLNTMENYVKCRKLKNGRDKDMESNVENGDEWIYSQMGFNKIRERKTLFVDFVVNNRQNRAIKFVVTDQPMEKRECISILLYCNGELRNPDFEPPSIPDVPKVVKALSDSAEIKLSLPLHGSKETMKYLVQVRKETEKEWSSQVTDNTENCFILKDLQNTPLLPDGNCSPYVFFFPDCPPPITPLLPNMPFLSWTNGNLTHKIFTQITILFIPILNIFYM</sequence>
<dbReference type="InterPro" id="IPR048997">
    <property type="entry name" value="Stonustoxin-like_helical"/>
</dbReference>
<dbReference type="GeneTree" id="ENSGT00390000014380"/>
<evidence type="ECO:0000259" key="1">
    <source>
        <dbReference type="Pfam" id="PF18078"/>
    </source>
</evidence>
<name>A0A8C4RKG3_ERPCA</name>
<protein>
    <recommendedName>
        <fullName evidence="5">SNTX thioredoxin-like domain-containing protein</fullName>
    </recommendedName>
</protein>
<feature type="domain" description="SNTX thioredoxin-like" evidence="1">
    <location>
        <begin position="397"/>
        <end position="515"/>
    </location>
</feature>
<dbReference type="InterPro" id="IPR052090">
    <property type="entry name" value="Cytolytic_pore-forming_toxin"/>
</dbReference>
<evidence type="ECO:0000313" key="3">
    <source>
        <dbReference type="Ensembl" id="ENSECRP00000003298.1"/>
    </source>
</evidence>
<dbReference type="PANTHER" id="PTHR31594:SF16">
    <property type="entry name" value="SI:CH211-281L24.3"/>
    <property type="match status" value="1"/>
</dbReference>
<dbReference type="InterPro" id="IPR040581">
    <property type="entry name" value="Thioredoxin_11"/>
</dbReference>
<feature type="domain" description="Stonustoxin-like helical" evidence="2">
    <location>
        <begin position="278"/>
        <end position="371"/>
    </location>
</feature>
<dbReference type="Pfam" id="PF21109">
    <property type="entry name" value="Stonustoxin_helical"/>
    <property type="match status" value="1"/>
</dbReference>
<reference evidence="3" key="3">
    <citation type="submission" date="2025-09" db="UniProtKB">
        <authorList>
            <consortium name="Ensembl"/>
        </authorList>
    </citation>
    <scope>IDENTIFICATION</scope>
</reference>
<dbReference type="Proteomes" id="UP000694620">
    <property type="component" value="Chromosome 1"/>
</dbReference>
<dbReference type="Ensembl" id="ENSECRT00000003354.1">
    <property type="protein sequence ID" value="ENSECRP00000003298.1"/>
    <property type="gene ID" value="ENSECRG00000002247.1"/>
</dbReference>
<evidence type="ECO:0000259" key="2">
    <source>
        <dbReference type="Pfam" id="PF21109"/>
    </source>
</evidence>
<evidence type="ECO:0000313" key="4">
    <source>
        <dbReference type="Proteomes" id="UP000694620"/>
    </source>
</evidence>